<protein>
    <submittedName>
        <fullName evidence="1">Probable lipoprotein</fullName>
    </submittedName>
</protein>
<dbReference type="KEGG" id="tje:TJEJU_1313"/>
<proteinExistence type="predicted"/>
<evidence type="ECO:0000313" key="1">
    <source>
        <dbReference type="EMBL" id="SNR15050.1"/>
    </source>
</evidence>
<dbReference type="PROSITE" id="PS51257">
    <property type="entry name" value="PROKAR_LIPOPROTEIN"/>
    <property type="match status" value="1"/>
</dbReference>
<name>A0A238U9F9_9FLAO</name>
<dbReference type="SUPFAM" id="SSF51126">
    <property type="entry name" value="Pectin lyase-like"/>
    <property type="match status" value="1"/>
</dbReference>
<keyword evidence="1" id="KW-0449">Lipoprotein</keyword>
<dbReference type="AlphaFoldDB" id="A0A238U9F9"/>
<dbReference type="InterPro" id="IPR011050">
    <property type="entry name" value="Pectin_lyase_fold/virulence"/>
</dbReference>
<dbReference type="RefSeq" id="WP_095070475.1">
    <property type="nucleotide sequence ID" value="NZ_LT899436.1"/>
</dbReference>
<reference evidence="1 2" key="1">
    <citation type="submission" date="2017-07" db="EMBL/GenBank/DDBJ databases">
        <authorList>
            <person name="Sun Z.S."/>
            <person name="Albrecht U."/>
            <person name="Echele G."/>
            <person name="Lee C.C."/>
        </authorList>
    </citation>
    <scope>NUCLEOTIDE SEQUENCE [LARGE SCALE GENOMIC DNA]</scope>
    <source>
        <strain evidence="2">type strain: KCTC 22618</strain>
    </source>
</reference>
<dbReference type="OrthoDB" id="1111178at2"/>
<organism evidence="1 2">
    <name type="scientific">Tenacibaculum jejuense</name>
    <dbReference type="NCBI Taxonomy" id="584609"/>
    <lineage>
        <taxon>Bacteria</taxon>
        <taxon>Pseudomonadati</taxon>
        <taxon>Bacteroidota</taxon>
        <taxon>Flavobacteriia</taxon>
        <taxon>Flavobacteriales</taxon>
        <taxon>Flavobacteriaceae</taxon>
        <taxon>Tenacibaculum</taxon>
    </lineage>
</organism>
<dbReference type="EMBL" id="LT899436">
    <property type="protein sequence ID" value="SNR15050.1"/>
    <property type="molecule type" value="Genomic_DNA"/>
</dbReference>
<accession>A0A238U9F9</accession>
<dbReference type="Proteomes" id="UP000215214">
    <property type="component" value="Chromosome TJEJU"/>
</dbReference>
<keyword evidence="2" id="KW-1185">Reference proteome</keyword>
<sequence>MTKLIQTVLIIALITIVSSCRKDFSTVPSFGSLEFSRDTVFLDTIFTNIGSATYNLRVYNRSDKAITVPDIRLENGATSNYRLNVDGVPGKMFQDVEILAKDSIFIFVETTIDFNAVPDPLYTDKILFDNGTNQQDVDLVTLVQDATFIFPDRDPISMVIDNLSLDGELTSIQGRFLEDSELTFTKDRPYVIYGYAAVPANRTLTIEAGARIHFHDNSGLIIDKDATLKVEGTLDEKVVFEGDRLENSFSRVSGQWGTIWMRAGSKDNEVNHAQIKNGVIGILVDSIGSNSAPTLRLTNTEIYNQTSFGILGRQANIVGENVVIGNAGQASFAGTVGGAYNFTHSTFANYWNRSLRSLPAVLVNNFFTFQDENGQEIIETRDLTAANFTNCIITGNNNIEFILDRVQSGSAFNYSVQNCLIQFDDFNNNFQNNNELNFSDTSRYLNIILNGNPDFKDISLEEFIIGSNSDAINSAIATPVTLDILGVNRASNPDLGAYQHITFN</sequence>
<gene>
    <name evidence="1" type="ORF">TJEJU_1313</name>
</gene>
<evidence type="ECO:0000313" key="2">
    <source>
        <dbReference type="Proteomes" id="UP000215214"/>
    </source>
</evidence>